<evidence type="ECO:0000256" key="7">
    <source>
        <dbReference type="ARBA" id="ARBA00022801"/>
    </source>
</evidence>
<dbReference type="GO" id="GO:0005789">
    <property type="term" value="C:endoplasmic reticulum membrane"/>
    <property type="evidence" value="ECO:0007669"/>
    <property type="project" value="UniProtKB-SubCell"/>
</dbReference>
<feature type="domain" description="Peptidase M28" evidence="16">
    <location>
        <begin position="158"/>
        <end position="354"/>
    </location>
</feature>
<keyword evidence="4 14" id="KW-0645">Protease</keyword>
<feature type="transmembrane region" description="Helical" evidence="15">
    <location>
        <begin position="385"/>
        <end position="411"/>
    </location>
</feature>
<feature type="transmembrane region" description="Helical" evidence="15">
    <location>
        <begin position="566"/>
        <end position="586"/>
    </location>
</feature>
<evidence type="ECO:0000256" key="2">
    <source>
        <dbReference type="ARBA" id="ARBA00004477"/>
    </source>
</evidence>
<dbReference type="SUPFAM" id="SSF53187">
    <property type="entry name" value="Zn-dependent exopeptidases"/>
    <property type="match status" value="1"/>
</dbReference>
<keyword evidence="7 14" id="KW-0378">Hydrolase</keyword>
<dbReference type="EC" id="3.4.-.-" evidence="14"/>
<dbReference type="InterPro" id="IPR045175">
    <property type="entry name" value="M28_fam"/>
</dbReference>
<accession>A0A8H7VQL4</accession>
<dbReference type="OrthoDB" id="76293at2759"/>
<evidence type="ECO:0000256" key="14">
    <source>
        <dbReference type="RuleBase" id="RU361240"/>
    </source>
</evidence>
<comment type="cofactor">
    <cofactor evidence="1">
        <name>Zn(2+)</name>
        <dbReference type="ChEBI" id="CHEBI:29105"/>
    </cofactor>
</comment>
<reference evidence="17 18" key="1">
    <citation type="submission" date="2020-12" db="EMBL/GenBank/DDBJ databases">
        <title>Metabolic potential, ecology and presence of endohyphal bacteria is reflected in genomic diversity of Mucoromycotina.</title>
        <authorList>
            <person name="Muszewska A."/>
            <person name="Okrasinska A."/>
            <person name="Steczkiewicz K."/>
            <person name="Drgas O."/>
            <person name="Orlowska M."/>
            <person name="Perlinska-Lenart U."/>
            <person name="Aleksandrzak-Piekarczyk T."/>
            <person name="Szatraj K."/>
            <person name="Zielenkiewicz U."/>
            <person name="Pilsyk S."/>
            <person name="Malc E."/>
            <person name="Mieczkowski P."/>
            <person name="Kruszewska J.S."/>
            <person name="Biernat P."/>
            <person name="Pawlowska J."/>
        </authorList>
    </citation>
    <scope>NUCLEOTIDE SEQUENCE [LARGE SCALE GENOMIC DNA]</scope>
    <source>
        <strain evidence="17 18">CBS 142.35</strain>
    </source>
</reference>
<keyword evidence="18" id="KW-1185">Reference proteome</keyword>
<keyword evidence="5 15" id="KW-0812">Transmembrane</keyword>
<gene>
    <name evidence="17" type="ORF">INT45_004779</name>
</gene>
<keyword evidence="11" id="KW-0482">Metalloprotease</keyword>
<dbReference type="Proteomes" id="UP000646827">
    <property type="component" value="Unassembled WGS sequence"/>
</dbReference>
<evidence type="ECO:0000256" key="1">
    <source>
        <dbReference type="ARBA" id="ARBA00001947"/>
    </source>
</evidence>
<keyword evidence="12 15" id="KW-0472">Membrane</keyword>
<dbReference type="FunFam" id="3.40.630.10:FF:000008">
    <property type="entry name" value="Endoplasmic reticulum metallopeptidase 1"/>
    <property type="match status" value="1"/>
</dbReference>
<dbReference type="Pfam" id="PF04389">
    <property type="entry name" value="Peptidase_M28"/>
    <property type="match status" value="1"/>
</dbReference>
<dbReference type="PANTHER" id="PTHR12147:SF22">
    <property type="entry name" value="ENDOPLASMIC RETICULUM METALLOPEPTIDASE 1"/>
    <property type="match status" value="1"/>
</dbReference>
<feature type="transmembrane region" description="Helical" evidence="15">
    <location>
        <begin position="639"/>
        <end position="663"/>
    </location>
</feature>
<name>A0A8H7VQL4_9FUNG</name>
<sequence>MATLRKKNRDNVGLDPVSVSEKTIVEEGGAHGGLGSWLRLLACWIFAITLATHLHYKLPEPKGHRGVDLDTGYTEFSEYNAMETISYLSDTLGYRVVGTVEEKQTFDYLENAVRGYKTESQGIVGAPKFDIWVQQATGTHRFDIMDNMVFKAYTNVTNIIVRLSCPETENRSCEDNAILLNSHFDTTLGSPGATDDGSGVAVMLEIIRVLSRRNWSGYRNSIVFLFNGAEESLQDASHAFITMHDIKDSIRSVVNIDACGTTGREILFQANSREMIDAYKQAPYPHGTVVANDVFRTGLILSDTDFRQFVEYGNLTGIDMAIYKNSYLYHTHLDLTENLEPGAIQHLGENTLAIVDYLAKNSTLSNIERTSEVVFFDIHGLYFVVYSWATAFTIQMGTTLFGLVFFAYIVYKTSHSSPYRTIPNIVFAYIKSIAFVFLSAAAALLLPVLIALFLTSESVGRHMAWFSREWYGALIFCPMSLIGMYGVQYLLYAIPGPQHVDMEYGAFISLVAAFAISTFLTTLTSVASSYIFWLYCSILLMATGLNEFVWKPKAEKRAVWKSKVSGLTYIVCGFPMALVYTDYTYAMIDIFVPLTGRMGVDTPVDIIIAIVFGMVTFMTTLPSLAHVHRFGKRFLRKILVILTIFQVAVLGAVVARGGVYGGWAFPYDEYHPKRLFIQHLKNLTSGESHVGFAEADHGPYIETIVTAMEDALDVKAEARHGSENANEWASIYPFSAFLGGYRFDTKPYLEANGASPVDLPGPFPKLSIQNDKYDPTTGIRSFSVVSVSPTYTWTVIAFDAEVVDWSITDSDPLEGPRHYIVRHVVGHGNDAWKLDLSVRVPEDKLAEAEEGKWKMRFEFTALETENFAGHGIERSIGGVGILGVVRNVLPIWTAPTWLSSVVEVWEL</sequence>
<evidence type="ECO:0000313" key="17">
    <source>
        <dbReference type="EMBL" id="KAG2227737.1"/>
    </source>
</evidence>
<keyword evidence="6 14" id="KW-0479">Metal-binding</keyword>
<evidence type="ECO:0000256" key="15">
    <source>
        <dbReference type="SAM" id="Phobius"/>
    </source>
</evidence>
<evidence type="ECO:0000256" key="5">
    <source>
        <dbReference type="ARBA" id="ARBA00022692"/>
    </source>
</evidence>
<feature type="transmembrane region" description="Helical" evidence="15">
    <location>
        <begin position="470"/>
        <end position="492"/>
    </location>
</feature>
<evidence type="ECO:0000256" key="6">
    <source>
        <dbReference type="ARBA" id="ARBA00022723"/>
    </source>
</evidence>
<keyword evidence="8" id="KW-0256">Endoplasmic reticulum</keyword>
<evidence type="ECO:0000256" key="11">
    <source>
        <dbReference type="ARBA" id="ARBA00023049"/>
    </source>
</evidence>
<dbReference type="GO" id="GO:0046872">
    <property type="term" value="F:metal ion binding"/>
    <property type="evidence" value="ECO:0007669"/>
    <property type="project" value="UniProtKB-KW"/>
</dbReference>
<dbReference type="AlphaFoldDB" id="A0A8H7VQL4"/>
<protein>
    <recommendedName>
        <fullName evidence="14">Peptide hydrolase</fullName>
        <ecNumber evidence="14">3.4.-.-</ecNumber>
    </recommendedName>
</protein>
<evidence type="ECO:0000256" key="10">
    <source>
        <dbReference type="ARBA" id="ARBA00022989"/>
    </source>
</evidence>
<evidence type="ECO:0000256" key="8">
    <source>
        <dbReference type="ARBA" id="ARBA00022824"/>
    </source>
</evidence>
<keyword evidence="9 14" id="KW-0862">Zinc</keyword>
<feature type="transmembrane region" description="Helical" evidence="15">
    <location>
        <begin position="432"/>
        <end position="454"/>
    </location>
</feature>
<feature type="transmembrane region" description="Helical" evidence="15">
    <location>
        <begin position="530"/>
        <end position="550"/>
    </location>
</feature>
<feature type="transmembrane region" description="Helical" evidence="15">
    <location>
        <begin position="504"/>
        <end position="524"/>
    </location>
</feature>
<dbReference type="InterPro" id="IPR048024">
    <property type="entry name" value="Fxna-like_M28_dom"/>
</dbReference>
<evidence type="ECO:0000256" key="12">
    <source>
        <dbReference type="ARBA" id="ARBA00023136"/>
    </source>
</evidence>
<evidence type="ECO:0000256" key="3">
    <source>
        <dbReference type="ARBA" id="ARBA00010918"/>
    </source>
</evidence>
<comment type="similarity">
    <text evidence="3 14">Belongs to the peptidase M28 family.</text>
</comment>
<dbReference type="GO" id="GO:0006508">
    <property type="term" value="P:proteolysis"/>
    <property type="evidence" value="ECO:0007669"/>
    <property type="project" value="UniProtKB-KW"/>
</dbReference>
<evidence type="ECO:0000256" key="13">
    <source>
        <dbReference type="ARBA" id="ARBA00023180"/>
    </source>
</evidence>
<organism evidence="17 18">
    <name type="scientific">Circinella minor</name>
    <dbReference type="NCBI Taxonomy" id="1195481"/>
    <lineage>
        <taxon>Eukaryota</taxon>
        <taxon>Fungi</taxon>
        <taxon>Fungi incertae sedis</taxon>
        <taxon>Mucoromycota</taxon>
        <taxon>Mucoromycotina</taxon>
        <taxon>Mucoromycetes</taxon>
        <taxon>Mucorales</taxon>
        <taxon>Lichtheimiaceae</taxon>
        <taxon>Circinella</taxon>
    </lineage>
</organism>
<evidence type="ECO:0000259" key="16">
    <source>
        <dbReference type="Pfam" id="PF04389"/>
    </source>
</evidence>
<evidence type="ECO:0000256" key="9">
    <source>
        <dbReference type="ARBA" id="ARBA00022833"/>
    </source>
</evidence>
<comment type="caution">
    <text evidence="17">The sequence shown here is derived from an EMBL/GenBank/DDBJ whole genome shotgun (WGS) entry which is preliminary data.</text>
</comment>
<dbReference type="EMBL" id="JAEPRB010000005">
    <property type="protein sequence ID" value="KAG2227737.1"/>
    <property type="molecule type" value="Genomic_DNA"/>
</dbReference>
<comment type="subcellular location">
    <subcellularLocation>
        <location evidence="2">Endoplasmic reticulum membrane</location>
        <topology evidence="2">Multi-pass membrane protein</topology>
    </subcellularLocation>
</comment>
<feature type="transmembrane region" description="Helical" evidence="15">
    <location>
        <begin position="606"/>
        <end position="627"/>
    </location>
</feature>
<proteinExistence type="inferred from homology"/>
<dbReference type="PANTHER" id="PTHR12147">
    <property type="entry name" value="METALLOPEPTIDASE M28 FAMILY MEMBER"/>
    <property type="match status" value="1"/>
</dbReference>
<dbReference type="GO" id="GO:0008235">
    <property type="term" value="F:metalloexopeptidase activity"/>
    <property type="evidence" value="ECO:0007669"/>
    <property type="project" value="InterPro"/>
</dbReference>
<evidence type="ECO:0000313" key="18">
    <source>
        <dbReference type="Proteomes" id="UP000646827"/>
    </source>
</evidence>
<evidence type="ECO:0000256" key="4">
    <source>
        <dbReference type="ARBA" id="ARBA00022670"/>
    </source>
</evidence>
<keyword evidence="13" id="KW-0325">Glycoprotein</keyword>
<dbReference type="InterPro" id="IPR007484">
    <property type="entry name" value="Peptidase_M28"/>
</dbReference>
<keyword evidence="10 15" id="KW-1133">Transmembrane helix</keyword>
<dbReference type="Gene3D" id="3.40.630.10">
    <property type="entry name" value="Zn peptidases"/>
    <property type="match status" value="1"/>
</dbReference>
<dbReference type="CDD" id="cd03875">
    <property type="entry name" value="M28_Fxna_like"/>
    <property type="match status" value="1"/>
</dbReference>